<feature type="compositionally biased region" description="Low complexity" evidence="1">
    <location>
        <begin position="91"/>
        <end position="102"/>
    </location>
</feature>
<sequence>MRRTAQCRVRHIDWGLDTSPRSATRMSVWMRSRDPRHPEAQYQSRLEELPEEERSLPSRRDEIFHSVVGRDGHGYTLTYGTGIPRSHIMRSESSGASSSQGSRLRADDDYEQLLQSMRASIREELRAEMRAELREEMRVEWRAEMAEMEARLSQSRGPLA</sequence>
<organism evidence="2 3">
    <name type="scientific">Cinnamomum micranthum f. kanehirae</name>
    <dbReference type="NCBI Taxonomy" id="337451"/>
    <lineage>
        <taxon>Eukaryota</taxon>
        <taxon>Viridiplantae</taxon>
        <taxon>Streptophyta</taxon>
        <taxon>Embryophyta</taxon>
        <taxon>Tracheophyta</taxon>
        <taxon>Spermatophyta</taxon>
        <taxon>Magnoliopsida</taxon>
        <taxon>Magnoliidae</taxon>
        <taxon>Laurales</taxon>
        <taxon>Lauraceae</taxon>
        <taxon>Cinnamomum</taxon>
    </lineage>
</organism>
<accession>A0A443PK56</accession>
<comment type="caution">
    <text evidence="2">The sequence shown here is derived from an EMBL/GenBank/DDBJ whole genome shotgun (WGS) entry which is preliminary data.</text>
</comment>
<dbReference type="Proteomes" id="UP000283530">
    <property type="component" value="Unassembled WGS sequence"/>
</dbReference>
<keyword evidence="3" id="KW-1185">Reference proteome</keyword>
<reference evidence="2 3" key="1">
    <citation type="journal article" date="2019" name="Nat. Plants">
        <title>Stout camphor tree genome fills gaps in understanding of flowering plant genome evolution.</title>
        <authorList>
            <person name="Chaw S.M."/>
            <person name="Liu Y.C."/>
            <person name="Wu Y.W."/>
            <person name="Wang H.Y."/>
            <person name="Lin C.I."/>
            <person name="Wu C.S."/>
            <person name="Ke H.M."/>
            <person name="Chang L.Y."/>
            <person name="Hsu C.Y."/>
            <person name="Yang H.T."/>
            <person name="Sudianto E."/>
            <person name="Hsu M.H."/>
            <person name="Wu K.P."/>
            <person name="Wang L.N."/>
            <person name="Leebens-Mack J.H."/>
            <person name="Tsai I.J."/>
        </authorList>
    </citation>
    <scope>NUCLEOTIDE SEQUENCE [LARGE SCALE GENOMIC DNA]</scope>
    <source>
        <strain evidence="3">cv. Chaw 1501</strain>
        <tissue evidence="2">Young leaves</tissue>
    </source>
</reference>
<dbReference type="AlphaFoldDB" id="A0A443PK56"/>
<feature type="region of interest" description="Disordered" evidence="1">
    <location>
        <begin position="32"/>
        <end position="58"/>
    </location>
</feature>
<evidence type="ECO:0000256" key="1">
    <source>
        <dbReference type="SAM" id="MobiDB-lite"/>
    </source>
</evidence>
<name>A0A443PK56_9MAGN</name>
<gene>
    <name evidence="2" type="ORF">CKAN_02027700</name>
</gene>
<proteinExistence type="predicted"/>
<evidence type="ECO:0000313" key="3">
    <source>
        <dbReference type="Proteomes" id="UP000283530"/>
    </source>
</evidence>
<feature type="region of interest" description="Disordered" evidence="1">
    <location>
        <begin position="81"/>
        <end position="107"/>
    </location>
</feature>
<dbReference type="EMBL" id="QPKB01000008">
    <property type="protein sequence ID" value="RWR91135.1"/>
    <property type="molecule type" value="Genomic_DNA"/>
</dbReference>
<evidence type="ECO:0000313" key="2">
    <source>
        <dbReference type="EMBL" id="RWR91135.1"/>
    </source>
</evidence>
<protein>
    <submittedName>
        <fullName evidence="2">Uncharacterized protein</fullName>
    </submittedName>
</protein>